<feature type="region of interest" description="Disordered" evidence="2">
    <location>
        <begin position="289"/>
        <end position="326"/>
    </location>
</feature>
<feature type="compositionally biased region" description="Polar residues" evidence="2">
    <location>
        <begin position="304"/>
        <end position="313"/>
    </location>
</feature>
<dbReference type="EMBL" id="LDAU01000258">
    <property type="protein sequence ID" value="KRW98270.1"/>
    <property type="molecule type" value="Genomic_DNA"/>
</dbReference>
<evidence type="ECO:0000256" key="1">
    <source>
        <dbReference type="SAM" id="Coils"/>
    </source>
</evidence>
<evidence type="ECO:0008006" key="6">
    <source>
        <dbReference type="Google" id="ProtNLM"/>
    </source>
</evidence>
<gene>
    <name evidence="4" type="ORF">PPERSA_02214</name>
</gene>
<dbReference type="AlphaFoldDB" id="A0A0V0Q7V7"/>
<proteinExistence type="predicted"/>
<feature type="transmembrane region" description="Helical" evidence="3">
    <location>
        <begin position="178"/>
        <end position="195"/>
    </location>
</feature>
<evidence type="ECO:0000256" key="3">
    <source>
        <dbReference type="SAM" id="Phobius"/>
    </source>
</evidence>
<comment type="caution">
    <text evidence="4">The sequence shown here is derived from an EMBL/GenBank/DDBJ whole genome shotgun (WGS) entry which is preliminary data.</text>
</comment>
<name>A0A0V0Q7V7_PSEPJ</name>
<feature type="compositionally biased region" description="Polar residues" evidence="2">
    <location>
        <begin position="111"/>
        <end position="128"/>
    </location>
</feature>
<dbReference type="InParanoid" id="A0A0V0Q7V7"/>
<keyword evidence="1" id="KW-0175">Coiled coil</keyword>
<feature type="region of interest" description="Disordered" evidence="2">
    <location>
        <begin position="98"/>
        <end position="128"/>
    </location>
</feature>
<keyword evidence="3" id="KW-1133">Transmembrane helix</keyword>
<evidence type="ECO:0000313" key="4">
    <source>
        <dbReference type="EMBL" id="KRW98270.1"/>
    </source>
</evidence>
<evidence type="ECO:0000256" key="2">
    <source>
        <dbReference type="SAM" id="MobiDB-lite"/>
    </source>
</evidence>
<keyword evidence="5" id="KW-1185">Reference proteome</keyword>
<keyword evidence="3" id="KW-0472">Membrane</keyword>
<organism evidence="4 5">
    <name type="scientific">Pseudocohnilembus persalinus</name>
    <name type="common">Ciliate</name>
    <dbReference type="NCBI Taxonomy" id="266149"/>
    <lineage>
        <taxon>Eukaryota</taxon>
        <taxon>Sar</taxon>
        <taxon>Alveolata</taxon>
        <taxon>Ciliophora</taxon>
        <taxon>Intramacronucleata</taxon>
        <taxon>Oligohymenophorea</taxon>
        <taxon>Scuticociliatia</taxon>
        <taxon>Philasterida</taxon>
        <taxon>Pseudocohnilembidae</taxon>
        <taxon>Pseudocohnilembus</taxon>
    </lineage>
</organism>
<accession>A0A0V0Q7V7</accession>
<reference evidence="4 5" key="1">
    <citation type="journal article" date="2015" name="Sci. Rep.">
        <title>Genome of the facultative scuticociliatosis pathogen Pseudocohnilembus persalinus provides insight into its virulence through horizontal gene transfer.</title>
        <authorList>
            <person name="Xiong J."/>
            <person name="Wang G."/>
            <person name="Cheng J."/>
            <person name="Tian M."/>
            <person name="Pan X."/>
            <person name="Warren A."/>
            <person name="Jiang C."/>
            <person name="Yuan D."/>
            <person name="Miao W."/>
        </authorList>
    </citation>
    <scope>NUCLEOTIDE SEQUENCE [LARGE SCALE GENOMIC DNA]</scope>
    <source>
        <strain evidence="4">36N120E</strain>
    </source>
</reference>
<evidence type="ECO:0000313" key="5">
    <source>
        <dbReference type="Proteomes" id="UP000054937"/>
    </source>
</evidence>
<sequence length="374" mass="44362">MYPNLEQNTFPTQLNTISKSTSHNSYSEISNKENEVVKRTTQNQAYQNQFTQDNKKSLNNFNQNSIIQQSVIKSPLQPIQNTNNIQQTQILEDNQLKFNQKQPKSRKSEPIKQTQEKMYTGNPKSRISEQITGKPTFQQTEAELFQQQNNLQQKNKKILENHIQLIKKDNSNLKNKKFQLQVAFVLLIFILLFLLKRNFLTEKKKTFSEEFDQFVQNNQDELLQNQNQQQYKNQFKQPTNENSENIGQSQKEKPQIFEEFDDKFLIDQAKNQENQEQNQDQEIFQNQHKNQNEQVNKQQKKDTQGSQKNKFNSQKYQQEKIKQKQNGSYTNYNQISKVLYSDLKSLVNVISLVEQEQEINFLDKEDNQIFVSIQ</sequence>
<keyword evidence="3" id="KW-0812">Transmembrane</keyword>
<dbReference type="Proteomes" id="UP000054937">
    <property type="component" value="Unassembled WGS sequence"/>
</dbReference>
<feature type="coiled-coil region" evidence="1">
    <location>
        <begin position="137"/>
        <end position="176"/>
    </location>
</feature>
<protein>
    <recommendedName>
        <fullName evidence="6">Transmembrane protein</fullName>
    </recommendedName>
</protein>